<sequence>MRPVLTLLLALLVVSVVALAGGRDWLSPAELWRGLWSGEDFVIHVLRGPRVLLAIGAGASLGLAGALMQGLTRNPLATPDVIGLVQGAGLGHMLALSAGLPLLTGEMLGAICALAVVSVLARGQGPVAFVLYGIGTGATAAAATTVLLLRAPEAQAGQMMLWLSGSLARADPGTAGPLFAVLSGAVIVTVWQAHRLNTLWLGDDVMRGLGVGLGGVRLMSLAVVALLTAGATLAVGPVGFLAFTAAPLARAVTGAQPPALLPAALMGACLLTTADLAARLIAPLVTLPTGLVMTLIGAPYLIWFLAREKRRLAL</sequence>
<evidence type="ECO:0000256" key="8">
    <source>
        <dbReference type="SAM" id="Phobius"/>
    </source>
</evidence>
<evidence type="ECO:0000256" key="6">
    <source>
        <dbReference type="ARBA" id="ARBA00022989"/>
    </source>
</evidence>
<evidence type="ECO:0000256" key="3">
    <source>
        <dbReference type="ARBA" id="ARBA00022448"/>
    </source>
</evidence>
<evidence type="ECO:0000256" key="1">
    <source>
        <dbReference type="ARBA" id="ARBA00004651"/>
    </source>
</evidence>
<keyword evidence="5 8" id="KW-0812">Transmembrane</keyword>
<keyword evidence="7 8" id="KW-0472">Membrane</keyword>
<dbReference type="GO" id="GO:0033214">
    <property type="term" value="P:siderophore-iron import into cell"/>
    <property type="evidence" value="ECO:0007669"/>
    <property type="project" value="TreeGrafter"/>
</dbReference>
<dbReference type="GO" id="GO:0022857">
    <property type="term" value="F:transmembrane transporter activity"/>
    <property type="evidence" value="ECO:0007669"/>
    <property type="project" value="InterPro"/>
</dbReference>
<dbReference type="CDD" id="cd06550">
    <property type="entry name" value="TM_ABC_iron-siderophores_like"/>
    <property type="match status" value="1"/>
</dbReference>
<feature type="transmembrane region" description="Helical" evidence="8">
    <location>
        <begin position="170"/>
        <end position="191"/>
    </location>
</feature>
<dbReference type="Proteomes" id="UP000031521">
    <property type="component" value="Chromosome"/>
</dbReference>
<dbReference type="OrthoDB" id="9811975at2"/>
<dbReference type="Pfam" id="PF01032">
    <property type="entry name" value="FecCD"/>
    <property type="match status" value="1"/>
</dbReference>
<organism evidence="9 10">
    <name type="scientific">Celeribacter indicus</name>
    <dbReference type="NCBI Taxonomy" id="1208324"/>
    <lineage>
        <taxon>Bacteria</taxon>
        <taxon>Pseudomonadati</taxon>
        <taxon>Pseudomonadota</taxon>
        <taxon>Alphaproteobacteria</taxon>
        <taxon>Rhodobacterales</taxon>
        <taxon>Roseobacteraceae</taxon>
        <taxon>Celeribacter</taxon>
    </lineage>
</organism>
<feature type="transmembrane region" description="Helical" evidence="8">
    <location>
        <begin position="127"/>
        <end position="149"/>
    </location>
</feature>
<dbReference type="PANTHER" id="PTHR30472">
    <property type="entry name" value="FERRIC ENTEROBACTIN TRANSPORT SYSTEM PERMEASE PROTEIN"/>
    <property type="match status" value="1"/>
</dbReference>
<evidence type="ECO:0000313" key="9">
    <source>
        <dbReference type="EMBL" id="AJE48701.1"/>
    </source>
</evidence>
<dbReference type="RefSeq" id="WP_052453453.1">
    <property type="nucleotide sequence ID" value="NZ_CP004393.1"/>
</dbReference>
<comment type="subcellular location">
    <subcellularLocation>
        <location evidence="1">Cell membrane</location>
        <topology evidence="1">Multi-pass membrane protein</topology>
    </subcellularLocation>
</comment>
<name>A0A0B5E6T8_9RHOB</name>
<dbReference type="HOGENOM" id="CLU_013016_1_1_5"/>
<keyword evidence="3" id="KW-0813">Transport</keyword>
<accession>A0A0B5E6T8</accession>
<gene>
    <name evidence="9" type="ORF">P73_3986</name>
</gene>
<dbReference type="SUPFAM" id="SSF81345">
    <property type="entry name" value="ABC transporter involved in vitamin B12 uptake, BtuC"/>
    <property type="match status" value="1"/>
</dbReference>
<feature type="transmembrane region" description="Helical" evidence="8">
    <location>
        <begin position="218"/>
        <end position="248"/>
    </location>
</feature>
<keyword evidence="10" id="KW-1185">Reference proteome</keyword>
<dbReference type="Gene3D" id="1.10.3470.10">
    <property type="entry name" value="ABC transporter involved in vitamin B12 uptake, BtuC"/>
    <property type="match status" value="1"/>
</dbReference>
<keyword evidence="6 8" id="KW-1133">Transmembrane helix</keyword>
<dbReference type="InterPro" id="IPR037294">
    <property type="entry name" value="ABC_BtuC-like"/>
</dbReference>
<keyword evidence="4" id="KW-1003">Cell membrane</keyword>
<dbReference type="PANTHER" id="PTHR30472:SF24">
    <property type="entry name" value="FERRIC ENTEROBACTIN TRANSPORT SYSTEM PERMEASE PROTEIN FEPG"/>
    <property type="match status" value="1"/>
</dbReference>
<feature type="transmembrane region" description="Helical" evidence="8">
    <location>
        <begin position="287"/>
        <end position="306"/>
    </location>
</feature>
<dbReference type="GO" id="GO:0005886">
    <property type="term" value="C:plasma membrane"/>
    <property type="evidence" value="ECO:0007669"/>
    <property type="project" value="UniProtKB-SubCell"/>
</dbReference>
<dbReference type="KEGG" id="cid:P73_3986"/>
<reference evidence="9 10" key="1">
    <citation type="journal article" date="2014" name="Int. J. Syst. Evol. Microbiol.">
        <title>Celeribacter indicus sp. nov., a polycyclic aromatic hydrocarbon-degrading bacterium from deep-sea sediment and reclassification of Huaishuia halophila as Celeribacter halophilus comb. nov.</title>
        <authorList>
            <person name="Lai Q."/>
            <person name="Cao J."/>
            <person name="Yuan J."/>
            <person name="Li F."/>
            <person name="Shao Z."/>
        </authorList>
    </citation>
    <scope>NUCLEOTIDE SEQUENCE [LARGE SCALE GENOMIC DNA]</scope>
    <source>
        <strain evidence="9">P73</strain>
    </source>
</reference>
<evidence type="ECO:0000256" key="7">
    <source>
        <dbReference type="ARBA" id="ARBA00023136"/>
    </source>
</evidence>
<evidence type="ECO:0000256" key="4">
    <source>
        <dbReference type="ARBA" id="ARBA00022475"/>
    </source>
</evidence>
<proteinExistence type="inferred from homology"/>
<evidence type="ECO:0000256" key="5">
    <source>
        <dbReference type="ARBA" id="ARBA00022692"/>
    </source>
</evidence>
<comment type="similarity">
    <text evidence="2">Belongs to the binding-protein-dependent transport system permease family. FecCD subfamily.</text>
</comment>
<evidence type="ECO:0000313" key="10">
    <source>
        <dbReference type="Proteomes" id="UP000031521"/>
    </source>
</evidence>
<evidence type="ECO:0000256" key="2">
    <source>
        <dbReference type="ARBA" id="ARBA00007935"/>
    </source>
</evidence>
<dbReference type="AlphaFoldDB" id="A0A0B5E6T8"/>
<dbReference type="EMBL" id="CP004393">
    <property type="protein sequence ID" value="AJE48701.1"/>
    <property type="molecule type" value="Genomic_DNA"/>
</dbReference>
<protein>
    <submittedName>
        <fullName evidence="9">Transport system permease</fullName>
    </submittedName>
</protein>
<dbReference type="InterPro" id="IPR000522">
    <property type="entry name" value="ABC_transptr_permease_BtuC"/>
</dbReference>
<feature type="transmembrane region" description="Helical" evidence="8">
    <location>
        <begin position="93"/>
        <end position="121"/>
    </location>
</feature>
<dbReference type="STRING" id="1208324.P73_3986"/>